<evidence type="ECO:0000313" key="2">
    <source>
        <dbReference type="EMBL" id="CAF1598956.1"/>
    </source>
</evidence>
<comment type="caution">
    <text evidence="1">The sequence shown here is derived from an EMBL/GenBank/DDBJ whole genome shotgun (WGS) entry which is preliminary data.</text>
</comment>
<reference evidence="1" key="1">
    <citation type="submission" date="2021-02" db="EMBL/GenBank/DDBJ databases">
        <authorList>
            <person name="Nowell W R."/>
        </authorList>
    </citation>
    <scope>NUCLEOTIDE SEQUENCE</scope>
</reference>
<organism evidence="1 4">
    <name type="scientific">Adineta steineri</name>
    <dbReference type="NCBI Taxonomy" id="433720"/>
    <lineage>
        <taxon>Eukaryota</taxon>
        <taxon>Metazoa</taxon>
        <taxon>Spiralia</taxon>
        <taxon>Gnathifera</taxon>
        <taxon>Rotifera</taxon>
        <taxon>Eurotatoria</taxon>
        <taxon>Bdelloidea</taxon>
        <taxon>Adinetida</taxon>
        <taxon>Adinetidae</taxon>
        <taxon>Adineta</taxon>
    </lineage>
</organism>
<proteinExistence type="predicted"/>
<protein>
    <submittedName>
        <fullName evidence="1">Uncharacterized protein</fullName>
    </submittedName>
</protein>
<sequence>MPSDTTSDVNLFFEAAKAPSMSYTSSCSFRMGTPIDNCIMNPSLVQSTSVSSLLQDFSGEAEILFHPLAISTPANLVEYDASQMLGVAEYDSRISTNHLINILNSTTNNQQNLLSFTTDQSMNISTGGIESNDLLTTMQSILQEKLNTSKRIKIIRDESFVDEDCDRFNRINFFLKNIATSMTCMNIFMSIGTTYPLVQLDAKAATPKTQYLCIADTSKTSNENLISIHLCFQNKVNFKHKFLNHLFPDLKKSDYLSLLNGDPFNAEIKLLSKGKYIESSIYSAKKESSIYSPKKEKFASNKDYHVKQEEVADAAFRQESFASAVAIVKNNLKFEYLVRGKPIRDNIEYELQMKKKQKTMEYKPFYDSTTFKIPEEHAAIIDDWLTNDFRKRINNEIARSRSLFLTGPTKHGI</sequence>
<gene>
    <name evidence="1" type="ORF">BJG266_LOCUS35268</name>
    <name evidence="2" type="ORF">QVE165_LOCUS52324</name>
</gene>
<dbReference type="Proteomes" id="UP000663877">
    <property type="component" value="Unassembled WGS sequence"/>
</dbReference>
<dbReference type="OrthoDB" id="10000628at2759"/>
<dbReference type="EMBL" id="CAJNOI010000869">
    <property type="protein sequence ID" value="CAF1356826.1"/>
    <property type="molecule type" value="Genomic_DNA"/>
</dbReference>
<keyword evidence="3" id="KW-1185">Reference proteome</keyword>
<dbReference type="EMBL" id="CAJNOM010001221">
    <property type="protein sequence ID" value="CAF1598956.1"/>
    <property type="molecule type" value="Genomic_DNA"/>
</dbReference>
<evidence type="ECO:0000313" key="1">
    <source>
        <dbReference type="EMBL" id="CAF1356826.1"/>
    </source>
</evidence>
<name>A0A815HTI8_9BILA</name>
<dbReference type="Proteomes" id="UP000663832">
    <property type="component" value="Unassembled WGS sequence"/>
</dbReference>
<evidence type="ECO:0000313" key="3">
    <source>
        <dbReference type="Proteomes" id="UP000663832"/>
    </source>
</evidence>
<accession>A0A815HTI8</accession>
<evidence type="ECO:0000313" key="4">
    <source>
        <dbReference type="Proteomes" id="UP000663877"/>
    </source>
</evidence>
<dbReference type="AlphaFoldDB" id="A0A815HTI8"/>